<gene>
    <name evidence="7" type="primary">LOC110752878</name>
</gene>
<organism evidence="6 7">
    <name type="scientific">Prunus avium</name>
    <name type="common">Cherry</name>
    <name type="synonym">Cerasus avium</name>
    <dbReference type="NCBI Taxonomy" id="42229"/>
    <lineage>
        <taxon>Eukaryota</taxon>
        <taxon>Viridiplantae</taxon>
        <taxon>Streptophyta</taxon>
        <taxon>Embryophyta</taxon>
        <taxon>Tracheophyta</taxon>
        <taxon>Spermatophyta</taxon>
        <taxon>Magnoliopsida</taxon>
        <taxon>eudicotyledons</taxon>
        <taxon>Gunneridae</taxon>
        <taxon>Pentapetalae</taxon>
        <taxon>rosids</taxon>
        <taxon>fabids</taxon>
        <taxon>Rosales</taxon>
        <taxon>Rosaceae</taxon>
        <taxon>Amygdaloideae</taxon>
        <taxon>Amygdaleae</taxon>
        <taxon>Prunus</taxon>
    </lineage>
</organism>
<dbReference type="InterPro" id="IPR036638">
    <property type="entry name" value="HLH_DNA-bd_sf"/>
</dbReference>
<protein>
    <submittedName>
        <fullName evidence="7">Transcription factor DYT1-like</fullName>
    </submittedName>
</protein>
<feature type="domain" description="BHLH" evidence="5">
    <location>
        <begin position="33"/>
        <end position="82"/>
    </location>
</feature>
<dbReference type="PROSITE" id="PS50888">
    <property type="entry name" value="BHLH"/>
    <property type="match status" value="1"/>
</dbReference>
<accession>A0A6P5RWY1</accession>
<name>A0A6P5RWY1_PRUAV</name>
<dbReference type="AlphaFoldDB" id="A0A6P5RWY1"/>
<dbReference type="GO" id="GO:0003700">
    <property type="term" value="F:DNA-binding transcription factor activity"/>
    <property type="evidence" value="ECO:0007669"/>
    <property type="project" value="TreeGrafter"/>
</dbReference>
<keyword evidence="2" id="KW-0805">Transcription regulation</keyword>
<dbReference type="Proteomes" id="UP000515124">
    <property type="component" value="Unplaced"/>
</dbReference>
<dbReference type="SUPFAM" id="SSF47459">
    <property type="entry name" value="HLH, helix-loop-helix DNA-binding domain"/>
    <property type="match status" value="1"/>
</dbReference>
<sequence length="205" mass="23205">MEFVSSALDELCITEQGKRGGRIGHQSHNNDDEYESINLHAERRRRQKLSERLLILRALVPNITNMNKATIIEDAITYIHELQKTVNMLKDQLFDMEASEEEAPEPKKEEIQAAEEMKKFGIQAGVNVTQIDGNKLWVKAILEKKRGGFTKLMEAMTAFGFELTDTSVTTSNGAMLVSSCVMGFYCETLEVEQTKELMLEIINSI</sequence>
<dbReference type="InterPro" id="IPR011598">
    <property type="entry name" value="bHLH_dom"/>
</dbReference>
<evidence type="ECO:0000256" key="1">
    <source>
        <dbReference type="ARBA" id="ARBA00004123"/>
    </source>
</evidence>
<reference evidence="7" key="1">
    <citation type="submission" date="2025-08" db="UniProtKB">
        <authorList>
            <consortium name="RefSeq"/>
        </authorList>
    </citation>
    <scope>IDENTIFICATION</scope>
</reference>
<evidence type="ECO:0000256" key="3">
    <source>
        <dbReference type="ARBA" id="ARBA00023163"/>
    </source>
</evidence>
<evidence type="ECO:0000259" key="5">
    <source>
        <dbReference type="PROSITE" id="PS50888"/>
    </source>
</evidence>
<evidence type="ECO:0000256" key="2">
    <source>
        <dbReference type="ARBA" id="ARBA00023015"/>
    </source>
</evidence>
<proteinExistence type="predicted"/>
<keyword evidence="6" id="KW-1185">Reference proteome</keyword>
<dbReference type="GeneID" id="110752878"/>
<keyword evidence="4" id="KW-0539">Nucleus</keyword>
<dbReference type="PANTHER" id="PTHR31945:SF20">
    <property type="entry name" value="TRANSCRIPTION FACTOR DYT1"/>
    <property type="match status" value="1"/>
</dbReference>
<dbReference type="GO" id="GO:0043565">
    <property type="term" value="F:sequence-specific DNA binding"/>
    <property type="evidence" value="ECO:0007669"/>
    <property type="project" value="TreeGrafter"/>
</dbReference>
<dbReference type="Pfam" id="PF00010">
    <property type="entry name" value="HLH"/>
    <property type="match status" value="1"/>
</dbReference>
<evidence type="ECO:0000313" key="6">
    <source>
        <dbReference type="Proteomes" id="UP000515124"/>
    </source>
</evidence>
<dbReference type="Gene3D" id="4.10.280.10">
    <property type="entry name" value="Helix-loop-helix DNA-binding domain"/>
    <property type="match status" value="1"/>
</dbReference>
<comment type="subcellular location">
    <subcellularLocation>
        <location evidence="1">Nucleus</location>
    </subcellularLocation>
</comment>
<dbReference type="KEGG" id="pavi:110752878"/>
<dbReference type="InterPro" id="IPR051358">
    <property type="entry name" value="TF_AMS/ICE1/BHLH6-like"/>
</dbReference>
<dbReference type="RefSeq" id="XP_021809330.1">
    <property type="nucleotide sequence ID" value="XM_021953638.1"/>
</dbReference>
<evidence type="ECO:0000313" key="7">
    <source>
        <dbReference type="RefSeq" id="XP_021809330.1"/>
    </source>
</evidence>
<evidence type="ECO:0000256" key="4">
    <source>
        <dbReference type="ARBA" id="ARBA00023242"/>
    </source>
</evidence>
<dbReference type="GO" id="GO:0046983">
    <property type="term" value="F:protein dimerization activity"/>
    <property type="evidence" value="ECO:0007669"/>
    <property type="project" value="InterPro"/>
</dbReference>
<keyword evidence="3" id="KW-0804">Transcription</keyword>
<dbReference type="GO" id="GO:0005634">
    <property type="term" value="C:nucleus"/>
    <property type="evidence" value="ECO:0007669"/>
    <property type="project" value="UniProtKB-SubCell"/>
</dbReference>
<dbReference type="SMART" id="SM00353">
    <property type="entry name" value="HLH"/>
    <property type="match status" value="1"/>
</dbReference>
<dbReference type="PANTHER" id="PTHR31945">
    <property type="entry name" value="TRANSCRIPTION FACTOR SCREAM2-RELATED"/>
    <property type="match status" value="1"/>
</dbReference>